<proteinExistence type="predicted"/>
<dbReference type="InterPro" id="IPR010390">
    <property type="entry name" value="ABC-2_transporter-like"/>
</dbReference>
<dbReference type="AlphaFoldDB" id="A0A2W1N9A7"/>
<keyword evidence="1" id="KW-1133">Transmembrane helix</keyword>
<evidence type="ECO:0008006" key="4">
    <source>
        <dbReference type="Google" id="ProtNLM"/>
    </source>
</evidence>
<feature type="transmembrane region" description="Helical" evidence="1">
    <location>
        <begin position="205"/>
        <end position="224"/>
    </location>
</feature>
<dbReference type="EMBL" id="NHRJ02000004">
    <property type="protein sequence ID" value="PZE20987.1"/>
    <property type="molecule type" value="Genomic_DNA"/>
</dbReference>
<keyword evidence="3" id="KW-1185">Reference proteome</keyword>
<accession>A0A2W1N9A7</accession>
<organism evidence="2 3">
    <name type="scientific">Paenibacillus xerothermodurans</name>
    <dbReference type="NCBI Taxonomy" id="1977292"/>
    <lineage>
        <taxon>Bacteria</taxon>
        <taxon>Bacillati</taxon>
        <taxon>Bacillota</taxon>
        <taxon>Bacilli</taxon>
        <taxon>Bacillales</taxon>
        <taxon>Paenibacillaceae</taxon>
        <taxon>Paenibacillus</taxon>
    </lineage>
</organism>
<dbReference type="OrthoDB" id="9788195at2"/>
<keyword evidence="1" id="KW-0812">Transmembrane</keyword>
<protein>
    <recommendedName>
        <fullName evidence="4">ABC transporter permease</fullName>
    </recommendedName>
</protein>
<sequence>MNTVRMYSTLIQASIRSRMQYKWNFWFSALLAAIINVMDFVLITIVLWKFDSLKGWSIYEIGYLYGTIMMCKAIYRTLANDIHHLEKYLVSGDLDQLLLRPVPLLFALMSQNFRLMPGEYIQGGAVLTICINHMLQSGQVGWSAIPLTCMFIVTGATILFAIGLGTATCGFWLTRISELQTVTEDAARTAVQYPMEIYPMWMRSLLLTVIPVGAANYLPALYILRGELGAWLLPATILFAALFLSATLKFWQFGVSKYQSTGS</sequence>
<evidence type="ECO:0000313" key="3">
    <source>
        <dbReference type="Proteomes" id="UP000214746"/>
    </source>
</evidence>
<dbReference type="RefSeq" id="WP_089199846.1">
    <property type="nucleotide sequence ID" value="NZ_NHRJ02000004.1"/>
</dbReference>
<dbReference type="Proteomes" id="UP000214746">
    <property type="component" value="Unassembled WGS sequence"/>
</dbReference>
<gene>
    <name evidence="2" type="ORF">CBW46_009895</name>
</gene>
<dbReference type="PANTHER" id="PTHR36833">
    <property type="entry name" value="SLR0610 PROTEIN-RELATED"/>
    <property type="match status" value="1"/>
</dbReference>
<evidence type="ECO:0000256" key="1">
    <source>
        <dbReference type="SAM" id="Phobius"/>
    </source>
</evidence>
<reference evidence="2" key="1">
    <citation type="submission" date="2018-06" db="EMBL/GenBank/DDBJ databases">
        <title>Paenibacillus xerothermodurans sp. nov. an extremely dry heat resistant spore forming bacterium isolated from the soil of Cape Canaveral, Florida.</title>
        <authorList>
            <person name="Seuylemezian A."/>
            <person name="Kaur N."/>
            <person name="Patil P."/>
            <person name="Patil P."/>
            <person name="Mayilraj S."/>
            <person name="Vaishampayan P."/>
        </authorList>
    </citation>
    <scope>NUCLEOTIDE SEQUENCE [LARGE SCALE GENOMIC DNA]</scope>
    <source>
        <strain evidence="2">ATCC 27380</strain>
    </source>
</reference>
<feature type="transmembrane region" description="Helical" evidence="1">
    <location>
        <begin position="144"/>
        <end position="173"/>
    </location>
</feature>
<comment type="caution">
    <text evidence="2">The sequence shown here is derived from an EMBL/GenBank/DDBJ whole genome shotgun (WGS) entry which is preliminary data.</text>
</comment>
<evidence type="ECO:0000313" key="2">
    <source>
        <dbReference type="EMBL" id="PZE20987.1"/>
    </source>
</evidence>
<keyword evidence="1" id="KW-0472">Membrane</keyword>
<name>A0A2W1N9A7_PAEXE</name>
<feature type="transmembrane region" description="Helical" evidence="1">
    <location>
        <begin position="230"/>
        <end position="251"/>
    </location>
</feature>
<dbReference type="Pfam" id="PF06182">
    <property type="entry name" value="ABC2_membrane_6"/>
    <property type="match status" value="1"/>
</dbReference>
<feature type="transmembrane region" description="Helical" evidence="1">
    <location>
        <begin position="25"/>
        <end position="48"/>
    </location>
</feature>
<dbReference type="PANTHER" id="PTHR36833:SF1">
    <property type="entry name" value="INTEGRAL MEMBRANE TRANSPORT PROTEIN"/>
    <property type="match status" value="1"/>
</dbReference>